<feature type="transmembrane region" description="Helical" evidence="1">
    <location>
        <begin position="51"/>
        <end position="69"/>
    </location>
</feature>
<accession>A0ABP6W4H9</accession>
<feature type="transmembrane region" description="Helical" evidence="1">
    <location>
        <begin position="167"/>
        <end position="186"/>
    </location>
</feature>
<keyword evidence="3" id="KW-1185">Reference proteome</keyword>
<feature type="transmembrane region" description="Helical" evidence="1">
    <location>
        <begin position="246"/>
        <end position="263"/>
    </location>
</feature>
<evidence type="ECO:0000313" key="2">
    <source>
        <dbReference type="EMBL" id="GAA3545801.1"/>
    </source>
</evidence>
<sequence length="277" mass="29670">MACDPLPDADPSAGTADLRMARAWLDQHDLAGTHPTALLASRLAVRRHAHLFAQVMLAVLIIGASLAAVYDRVTTSAFGGFQPHRQVPLLALTALVAGLLLAQSLLDGWVRRVDQRAGATLSRRAAHLIQPGWRALLGQPYVIFAIATFAGGMALAGSALAVPDHTVRQLAIVLLIGLLGVTALVIMQLRHLLRRPVVAEDEESLTADVIMRIEDARELTMPSVQWSLPMVLLFGTAPGWWNVASVAYLLLGAAACIVIRLRAPSSATVARRAMMAR</sequence>
<dbReference type="EMBL" id="BAABDQ010000004">
    <property type="protein sequence ID" value="GAA3545801.1"/>
    <property type="molecule type" value="Genomic_DNA"/>
</dbReference>
<evidence type="ECO:0000313" key="3">
    <source>
        <dbReference type="Proteomes" id="UP001500630"/>
    </source>
</evidence>
<organism evidence="2 3">
    <name type="scientific">Nonomuraea rosea</name>
    <dbReference type="NCBI Taxonomy" id="638574"/>
    <lineage>
        <taxon>Bacteria</taxon>
        <taxon>Bacillati</taxon>
        <taxon>Actinomycetota</taxon>
        <taxon>Actinomycetes</taxon>
        <taxon>Streptosporangiales</taxon>
        <taxon>Streptosporangiaceae</taxon>
        <taxon>Nonomuraea</taxon>
    </lineage>
</organism>
<feature type="transmembrane region" description="Helical" evidence="1">
    <location>
        <begin position="141"/>
        <end position="161"/>
    </location>
</feature>
<proteinExistence type="predicted"/>
<dbReference type="RefSeq" id="WP_345561671.1">
    <property type="nucleotide sequence ID" value="NZ_BAABDQ010000004.1"/>
</dbReference>
<comment type="caution">
    <text evidence="2">The sequence shown here is derived from an EMBL/GenBank/DDBJ whole genome shotgun (WGS) entry which is preliminary data.</text>
</comment>
<keyword evidence="1" id="KW-0812">Transmembrane</keyword>
<keyword evidence="1" id="KW-0472">Membrane</keyword>
<feature type="transmembrane region" description="Helical" evidence="1">
    <location>
        <begin position="89"/>
        <end position="106"/>
    </location>
</feature>
<protein>
    <recommendedName>
        <fullName evidence="4">ABC transporter permease</fullName>
    </recommendedName>
</protein>
<name>A0ABP6W4H9_9ACTN</name>
<keyword evidence="1" id="KW-1133">Transmembrane helix</keyword>
<evidence type="ECO:0008006" key="4">
    <source>
        <dbReference type="Google" id="ProtNLM"/>
    </source>
</evidence>
<gene>
    <name evidence="2" type="ORF">GCM10022419_027550</name>
</gene>
<reference evidence="3" key="1">
    <citation type="journal article" date="2019" name="Int. J. Syst. Evol. Microbiol.">
        <title>The Global Catalogue of Microorganisms (GCM) 10K type strain sequencing project: providing services to taxonomists for standard genome sequencing and annotation.</title>
        <authorList>
            <consortium name="The Broad Institute Genomics Platform"/>
            <consortium name="The Broad Institute Genome Sequencing Center for Infectious Disease"/>
            <person name="Wu L."/>
            <person name="Ma J."/>
        </authorList>
    </citation>
    <scope>NUCLEOTIDE SEQUENCE [LARGE SCALE GENOMIC DNA]</scope>
    <source>
        <strain evidence="3">JCM 17326</strain>
    </source>
</reference>
<dbReference type="Proteomes" id="UP001500630">
    <property type="component" value="Unassembled WGS sequence"/>
</dbReference>
<evidence type="ECO:0000256" key="1">
    <source>
        <dbReference type="SAM" id="Phobius"/>
    </source>
</evidence>